<dbReference type="Pfam" id="PF20148">
    <property type="entry name" value="DUF6531"/>
    <property type="match status" value="1"/>
</dbReference>
<evidence type="ECO:0000256" key="1">
    <source>
        <dbReference type="ARBA" id="ARBA00022737"/>
    </source>
</evidence>
<dbReference type="Pfam" id="PF05593">
    <property type="entry name" value="RHS_repeat"/>
    <property type="match status" value="8"/>
</dbReference>
<keyword evidence="1" id="KW-0677">Repeat</keyword>
<evidence type="ECO:0000313" key="6">
    <source>
        <dbReference type="EMBL" id="GAA3742262.1"/>
    </source>
</evidence>
<gene>
    <name evidence="6" type="ORF">GCM10022402_22460</name>
</gene>
<dbReference type="Gene3D" id="2.60.120.200">
    <property type="match status" value="1"/>
</dbReference>
<feature type="domain" description="DUF6531" evidence="4">
    <location>
        <begin position="784"/>
        <end position="858"/>
    </location>
</feature>
<dbReference type="PANTHER" id="PTHR32305:SF15">
    <property type="entry name" value="PROTEIN RHSA-RELATED"/>
    <property type="match status" value="1"/>
</dbReference>
<dbReference type="NCBIfam" id="TIGR03696">
    <property type="entry name" value="Rhs_assc_core"/>
    <property type="match status" value="1"/>
</dbReference>
<dbReference type="Pfam" id="PF13930">
    <property type="entry name" value="Endonuclea_NS_2"/>
    <property type="match status" value="1"/>
</dbReference>
<dbReference type="InterPro" id="IPR022385">
    <property type="entry name" value="Rhs_assc_core"/>
</dbReference>
<dbReference type="InterPro" id="IPR056823">
    <property type="entry name" value="TEN-like_YD-shell"/>
</dbReference>
<dbReference type="InterPro" id="IPR031325">
    <property type="entry name" value="RHS_repeat"/>
</dbReference>
<dbReference type="Proteomes" id="UP001500908">
    <property type="component" value="Unassembled WGS sequence"/>
</dbReference>
<dbReference type="InterPro" id="IPR013320">
    <property type="entry name" value="ConA-like_dom_sf"/>
</dbReference>
<dbReference type="PANTHER" id="PTHR32305">
    <property type="match status" value="1"/>
</dbReference>
<dbReference type="InterPro" id="IPR044929">
    <property type="entry name" value="DNA/RNA_non-sp_Endonuclease_sf"/>
</dbReference>
<name>A0ABP7FLI0_9ACTN</name>
<feature type="compositionally biased region" description="Low complexity" evidence="2">
    <location>
        <begin position="2372"/>
        <end position="2383"/>
    </location>
</feature>
<feature type="compositionally biased region" description="Pro residues" evidence="2">
    <location>
        <begin position="69"/>
        <end position="80"/>
    </location>
</feature>
<comment type="caution">
    <text evidence="6">The sequence shown here is derived from an EMBL/GenBank/DDBJ whole genome shotgun (WGS) entry which is preliminary data.</text>
</comment>
<feature type="region of interest" description="Disordered" evidence="2">
    <location>
        <begin position="2091"/>
        <end position="2122"/>
    </location>
</feature>
<feature type="compositionally biased region" description="Basic and acidic residues" evidence="2">
    <location>
        <begin position="2091"/>
        <end position="2103"/>
    </location>
</feature>
<feature type="compositionally biased region" description="Basic and acidic residues" evidence="2">
    <location>
        <begin position="107"/>
        <end position="123"/>
    </location>
</feature>
<dbReference type="Gene3D" id="3.90.930.1">
    <property type="match status" value="1"/>
</dbReference>
<evidence type="ECO:0000313" key="7">
    <source>
        <dbReference type="Proteomes" id="UP001500908"/>
    </source>
</evidence>
<evidence type="ECO:0000259" key="5">
    <source>
        <dbReference type="Pfam" id="PF25023"/>
    </source>
</evidence>
<accession>A0ABP7FLI0</accession>
<evidence type="ECO:0000256" key="2">
    <source>
        <dbReference type="SAM" id="MobiDB-lite"/>
    </source>
</evidence>
<proteinExistence type="predicted"/>
<feature type="region of interest" description="Disordered" evidence="2">
    <location>
        <begin position="1"/>
        <end position="130"/>
    </location>
</feature>
<feature type="region of interest" description="Disordered" evidence="2">
    <location>
        <begin position="2765"/>
        <end position="2817"/>
    </location>
</feature>
<keyword evidence="7" id="KW-1185">Reference proteome</keyword>
<feature type="region of interest" description="Disordered" evidence="2">
    <location>
        <begin position="2364"/>
        <end position="2383"/>
    </location>
</feature>
<feature type="domain" description="Teneurin-like YD-shell" evidence="5">
    <location>
        <begin position="2354"/>
        <end position="2666"/>
    </location>
</feature>
<reference evidence="7" key="1">
    <citation type="journal article" date="2019" name="Int. J. Syst. Evol. Microbiol.">
        <title>The Global Catalogue of Microorganisms (GCM) 10K type strain sequencing project: providing services to taxonomists for standard genome sequencing and annotation.</title>
        <authorList>
            <consortium name="The Broad Institute Genomics Platform"/>
            <consortium name="The Broad Institute Genome Sequencing Center for Infectious Disease"/>
            <person name="Wu L."/>
            <person name="Ma J."/>
        </authorList>
    </citation>
    <scope>NUCLEOTIDE SEQUENCE [LARGE SCALE GENOMIC DNA]</scope>
    <source>
        <strain evidence="7">JCM 17137</strain>
    </source>
</reference>
<evidence type="ECO:0000259" key="3">
    <source>
        <dbReference type="Pfam" id="PF13930"/>
    </source>
</evidence>
<dbReference type="Pfam" id="PF25023">
    <property type="entry name" value="TEN_YD-shell"/>
    <property type="match status" value="2"/>
</dbReference>
<dbReference type="Gene3D" id="2.180.10.10">
    <property type="entry name" value="RHS repeat-associated core"/>
    <property type="match status" value="5"/>
</dbReference>
<protein>
    <submittedName>
        <fullName evidence="6">Polymorphic toxin-type HINT domain-containing protein</fullName>
    </submittedName>
</protein>
<feature type="compositionally biased region" description="Gly residues" evidence="2">
    <location>
        <begin position="2770"/>
        <end position="2782"/>
    </location>
</feature>
<sequence length="3059" mass="329931">MPPITGLPWLGGVAHADVETPEQRSGSADGLSHEASAADTSAEVTESGSSAPAPAEALPHERETVPEGAEPPDPPEPTTEPSPAAARTLASERTSQLPAAPDSEISGFDKDTSEELPEERTEFSRTFTNADGTRATQFSLTPMHFRAADGDWEEIDTSLVTKDSDTWTNAADSSNVDLATHADAASLVHMELGEGRSFGFGLAGAQPAPGEVSENDPSTVTYPEVLPETDLELRTLVGGGVKETIVLSAPPDTAQQATWQFPLDLDGVRPELADDGGVALLDTASGDRVGHIPAGHMTDSDIGPRSGDGAYSEAVDYELLETADGWTLQVSADLDWLTAPERVYPVRVDPTSAKNFDAFQDTYVQDSHSSSHYLDQELKIGTYNGGGTKTATYLKFASMVDELSNHKIYNAELYLFNHWSYSCTPQPVRVYAVNEHWEQRDVASYPGPSYDSTSLATGEFSRGWMPAGASSSSCPARYEGIDLGTRGRDLIQEWVDGDRPNYGLTVRSSETSSHGWKKFGSLQSSNAPYMTVVYSPYRADYAFAQDPPELEPAPLANRATYVDVEVTNRGDTTWTPTNNYELSYQVYDADGNEVSSHDAAVTEMPEDVSTGETVTVRAKINPLEPGEWTVKFDMKHGSKWFSDWGVPRTAQLGFEVPDLPPQVVDYSPRDGARVATLTPEFTAIGRNNDDWPDENVEFYFTLCDSLDEDERTCQESGWQADSLWRFPSGHLEWGEQYYWAVHVRDGQQTTESPWLRLIVEPDQPAITSNLAGGGAAADQGPGDVDPLIGNFSRTITDATVATTGPPLSVTRTFNSQDPRQDGIFGAGWSTRFDMGVRPDADGTGNVVVTYPDGSQHRFARNADGSFTSPTGMHATFAAVEGGGWRLMDKSATSYIFDAQGRLTSVTDHQGRSQQLTYDADGQIETVTGAGGRSLSFGWSGGHVATVTAAPGEAAAAQWDYTYTGDRLTEVCDPEGGCTSYTYTDGSHYRAAAVDANPYGYWRFEETSGDTGANEVPTELGGEPATFVGSPLGAQGVTAGVTTNALDSADGSYAKLPTSTLQRVGTHLTLETWFKTTGHGTVIAMMDGDTGIPDWHVPVVYVGTDGKLRGQFWNGLSEPIASTATVNDGQWHHVALTGAGATQLLYLDGEQVGSVSGQIDHHGMEYLRVGQGFANSTWPSTTDERAAFDFTGQIDEVAIYQRPLDAATIGLHYEAATNPADRLTTITTPEERVQTELDYNEATSRVVDYVDHNGGVWHYSDRVYSGDPPSQDEDRDVTAEVTVTDPRGHDTVSAYDALAGNRLVRTDDQLGHSTTFAYDTGGFLAEVTDPNGAVTTYHNDERGNRVAEQTCRDTDNTVCHTRWYDYFHNPDDPFDPRNDRLVASRDARSAGEDDDTYLTEYTYDEHGNQLTKRLPATSDFPDGRTVERTYTTGTEDAVGGGTVPAGLLATTTDPRGQVTTRAYTAAGDLAMVREPTGLTTEYTYDALGRKRTETVVTGANPDGATTTYTYDGADRLETVTHPEITNEVTGVTHTASVSYTYDADGNRLTRTRSDLTGGDADRVTSWTYNSHGLVATTTDPLGNTEEFHYDETGARTRYIDAAGTEYHTSYTSRGRVAERRLYDWEGAQQTSGVSARVAPPSLTLESNSYDPAGRLASTTDAMGRTTSYTYYADGLPAETIATDALLNDATEPRDVVLESRGYDAAGNLTSLVTGGGATRTEYTYDPASRLVEETLDPGGLNRTTSYTYDGADNPITVTRSDGSGRVEETHNLYDAGGNLIKETVLADRGPDDSDPADDTELVTTYTVDERGLVTEVVDPRGNQDGADPADYTTERRYDVAGRLVEERRPRALVVEHGQPDTSTHPVVTHGYDNAGNRTHTVDANGNTTVTAYDKLDRAVSTTAPSFTGAGGQMLTPVTTTDYDALGRVTSRTDALGNTRSYTYDQLGNVATITDPLLQGEDTPGEWQFTYTLNGERTSVTDPMGARLEATYDDLGRQVTETQVERTPQAAAFTTSYTYDDAGNTTAVTDPTGEQRTSTYNAAGELIAATDALGNTTTFGYDLAGRAVETTTPTGTFTQTRYDLAGRAIETIERDADGTELRSDSTEYDAAGNPTATTSANGHTTTATYDSHNRLTELVEPVDDTTSITTTFGYDAAGNRTRVTDGRGNATHTTYNAIGKVASVIEPATDAPPDAADRTWNTYYDAAGQPVREQAPGGIVRERTYDALGNLVQETATGAEATTDDRTFDYDLASRLATVGSPVGDIEITRDDRGNVVQLLGPERDSLLGAIPTANFTYDAAGRLTEREDATGTATFTYDTAGQLETQTDPLTGQQQTLSYDDEGRPVEVTTDGGAVRTFSYDPLGRLTEDTLTDDSGTTTAATSYDYDPAGQLVEKVTQGTAGAGTQTYGYDRAGRLTSWTATDGTTTNYDYDAAGNRTQVGSRTFTYDERNRLVSASDGQTWTYTPRGTLASHTDGGLTQAPVFDGFNRLTTSGDGASAYDYDALGRIVNRTVIPPGQPSSGDTKQQVFVYGGLDNNPVAVLDGLQDPVSAYSRNPHGALISTQERGQNAALAYVNNHTDLAATYTPAGQVASSTAFSPFGKPQASNGSAQSLGYQGEWTDPTTGDVNMHARWYQPETGRFASRDTMTLEPNPSIQANRYVYANANPLTGTDPSGHLAFTTAVAAAGLFVVGSALILSVSNYYRQHPPSISIPEVEVPSVSLPWTQTADVPKVKTNTRTRTTSVRRDARTTSCNYFTQICRYISRSKPGSGSSGGSGGGGGAGPVRTPGSSRVPTSWRPPARGAAASNSGQKTSAPVKRIDPRKKILEEILNTAVSRPTISNPVSQEEIDEKRRREEEKEKIYKKSLNKFDDIYLEFKSKNVDPFVGQNLNAQQESDIRKRCKGGGVKYGPIVAGKRTGTVGRYCSPEDLKGGSEADKHYNPPGWPHRNDFDSELRSYPFNRGHLAARELGGSGEDRRNLVTLHRSANAPGGMRPLEMKIKNAVKSGQIVVSRTTPIYVEEQDMPAYIHMKATGSEGLDFDVCISNERSSVTYDGSHCKR</sequence>
<evidence type="ECO:0000259" key="4">
    <source>
        <dbReference type="Pfam" id="PF20148"/>
    </source>
</evidence>
<feature type="domain" description="Teneurin-like YD-shell" evidence="5">
    <location>
        <begin position="1920"/>
        <end position="2080"/>
    </location>
</feature>
<feature type="compositionally biased region" description="Low complexity" evidence="2">
    <location>
        <begin position="2113"/>
        <end position="2122"/>
    </location>
</feature>
<feature type="compositionally biased region" description="Low complexity" evidence="2">
    <location>
        <begin position="46"/>
        <end position="57"/>
    </location>
</feature>
<dbReference type="SUPFAM" id="SSF49899">
    <property type="entry name" value="Concanavalin A-like lectins/glucanases"/>
    <property type="match status" value="1"/>
</dbReference>
<dbReference type="Pfam" id="PF13385">
    <property type="entry name" value="Laminin_G_3"/>
    <property type="match status" value="1"/>
</dbReference>
<dbReference type="Gene3D" id="3.40.570.10">
    <property type="entry name" value="Extracellular Endonuclease, subunit A"/>
    <property type="match status" value="1"/>
</dbReference>
<dbReference type="InterPro" id="IPR006530">
    <property type="entry name" value="YD"/>
</dbReference>
<dbReference type="EMBL" id="BAABDD010000008">
    <property type="protein sequence ID" value="GAA3742262.1"/>
    <property type="molecule type" value="Genomic_DNA"/>
</dbReference>
<organism evidence="6 7">
    <name type="scientific">Salinactinospora qingdaonensis</name>
    <dbReference type="NCBI Taxonomy" id="702744"/>
    <lineage>
        <taxon>Bacteria</taxon>
        <taxon>Bacillati</taxon>
        <taxon>Actinomycetota</taxon>
        <taxon>Actinomycetes</taxon>
        <taxon>Streptosporangiales</taxon>
        <taxon>Nocardiopsidaceae</taxon>
        <taxon>Salinactinospora</taxon>
    </lineage>
</organism>
<dbReference type="InterPro" id="IPR044927">
    <property type="entry name" value="Endonuclea_NS_2"/>
</dbReference>
<dbReference type="NCBIfam" id="NF033679">
    <property type="entry name" value="DNRLRE_dom"/>
    <property type="match status" value="1"/>
</dbReference>
<feature type="domain" description="Type VII secretion system protein EssD-like" evidence="3">
    <location>
        <begin position="2955"/>
        <end position="3031"/>
    </location>
</feature>
<dbReference type="NCBIfam" id="TIGR01643">
    <property type="entry name" value="YD_repeat_2x"/>
    <property type="match status" value="16"/>
</dbReference>
<dbReference type="InterPro" id="IPR045351">
    <property type="entry name" value="DUF6531"/>
</dbReference>
<dbReference type="InterPro" id="IPR050708">
    <property type="entry name" value="T6SS_VgrG/RHS"/>
</dbReference>